<keyword evidence="2" id="KW-1185">Reference proteome</keyword>
<dbReference type="Proteomes" id="UP000596742">
    <property type="component" value="Unassembled WGS sequence"/>
</dbReference>
<dbReference type="Pfam" id="PF10166">
    <property type="entry name" value="DUF2368"/>
    <property type="match status" value="1"/>
</dbReference>
<organism evidence="1 2">
    <name type="scientific">Mytilus galloprovincialis</name>
    <name type="common">Mediterranean mussel</name>
    <dbReference type="NCBI Taxonomy" id="29158"/>
    <lineage>
        <taxon>Eukaryota</taxon>
        <taxon>Metazoa</taxon>
        <taxon>Spiralia</taxon>
        <taxon>Lophotrochozoa</taxon>
        <taxon>Mollusca</taxon>
        <taxon>Bivalvia</taxon>
        <taxon>Autobranchia</taxon>
        <taxon>Pteriomorphia</taxon>
        <taxon>Mytilida</taxon>
        <taxon>Mytiloidea</taxon>
        <taxon>Mytilidae</taxon>
        <taxon>Mytilinae</taxon>
        <taxon>Mytilus</taxon>
    </lineage>
</organism>
<dbReference type="PANTHER" id="PTHR13411:SF6">
    <property type="entry name" value="PLASMINOGEN RECEPTOR (KT)"/>
    <property type="match status" value="1"/>
</dbReference>
<dbReference type="PANTHER" id="PTHR13411">
    <property type="entry name" value="PLASMINOGEN RECEPTOR (KT)"/>
    <property type="match status" value="1"/>
</dbReference>
<dbReference type="InterPro" id="IPR019319">
    <property type="entry name" value="Plg-R(KT)"/>
</dbReference>
<evidence type="ECO:0000313" key="2">
    <source>
        <dbReference type="Proteomes" id="UP000596742"/>
    </source>
</evidence>
<evidence type="ECO:0000313" key="1">
    <source>
        <dbReference type="EMBL" id="VDI74498.1"/>
    </source>
</evidence>
<reference evidence="1" key="1">
    <citation type="submission" date="2018-11" db="EMBL/GenBank/DDBJ databases">
        <authorList>
            <person name="Alioto T."/>
            <person name="Alioto T."/>
        </authorList>
    </citation>
    <scope>NUCLEOTIDE SEQUENCE</scope>
</reference>
<dbReference type="GO" id="GO:0005886">
    <property type="term" value="C:plasma membrane"/>
    <property type="evidence" value="ECO:0007669"/>
    <property type="project" value="InterPro"/>
</dbReference>
<name>A0A8B6H5B8_MYTGA</name>
<dbReference type="OrthoDB" id="10256697at2759"/>
<proteinExistence type="predicted"/>
<comment type="caution">
    <text evidence="1">The sequence shown here is derived from an EMBL/GenBank/DDBJ whole genome shotgun (WGS) entry which is preliminary data.</text>
</comment>
<evidence type="ECO:0008006" key="3">
    <source>
        <dbReference type="Google" id="ProtNLM"/>
    </source>
</evidence>
<accession>A0A8B6H5B8</accession>
<gene>
    <name evidence="1" type="ORF">MGAL_10B078552</name>
</gene>
<dbReference type="EMBL" id="UYJE01009571">
    <property type="protein sequence ID" value="VDI74498.1"/>
    <property type="molecule type" value="Genomic_DNA"/>
</dbReference>
<dbReference type="AlphaFoldDB" id="A0A8B6H5B8"/>
<protein>
    <recommendedName>
        <fullName evidence="3">Plasminogen receptor (KT)</fullName>
    </recommendedName>
</protein>
<sequence>MGSVIGKAMDDNMKKQQEFMLETQRLTMERQIHMQNQMRERMMAMQIAGARDMFLWFASFYAISTPAMIVGAAKMQSKAPLAPILPLTFLVAYQYDMAYYSKIERIRAEADRIMDDEQGLLCIPHGVPTMQSIEAARLKQKDKERLLGNDIWM</sequence>